<accession>A0ACB9D744</accession>
<organism evidence="1 2">
    <name type="scientific">Smallanthus sonchifolius</name>
    <dbReference type="NCBI Taxonomy" id="185202"/>
    <lineage>
        <taxon>Eukaryota</taxon>
        <taxon>Viridiplantae</taxon>
        <taxon>Streptophyta</taxon>
        <taxon>Embryophyta</taxon>
        <taxon>Tracheophyta</taxon>
        <taxon>Spermatophyta</taxon>
        <taxon>Magnoliopsida</taxon>
        <taxon>eudicotyledons</taxon>
        <taxon>Gunneridae</taxon>
        <taxon>Pentapetalae</taxon>
        <taxon>asterids</taxon>
        <taxon>campanulids</taxon>
        <taxon>Asterales</taxon>
        <taxon>Asteraceae</taxon>
        <taxon>Asteroideae</taxon>
        <taxon>Heliantheae alliance</taxon>
        <taxon>Millerieae</taxon>
        <taxon>Smallanthus</taxon>
    </lineage>
</organism>
<name>A0ACB9D744_9ASTR</name>
<reference evidence="1 2" key="2">
    <citation type="journal article" date="2022" name="Mol. Ecol. Resour.">
        <title>The genomes of chicory, endive, great burdock and yacon provide insights into Asteraceae paleo-polyploidization history and plant inulin production.</title>
        <authorList>
            <person name="Fan W."/>
            <person name="Wang S."/>
            <person name="Wang H."/>
            <person name="Wang A."/>
            <person name="Jiang F."/>
            <person name="Liu H."/>
            <person name="Zhao H."/>
            <person name="Xu D."/>
            <person name="Zhang Y."/>
        </authorList>
    </citation>
    <scope>NUCLEOTIDE SEQUENCE [LARGE SCALE GENOMIC DNA]</scope>
    <source>
        <strain evidence="2">cv. Yunnan</strain>
        <tissue evidence="1">Leaves</tissue>
    </source>
</reference>
<proteinExistence type="predicted"/>
<dbReference type="Proteomes" id="UP001056120">
    <property type="component" value="Linkage Group LG20"/>
</dbReference>
<protein>
    <submittedName>
        <fullName evidence="1">Uncharacterized protein</fullName>
    </submittedName>
</protein>
<sequence>MVLTGKMKKKRANGGIGGGDEGWGMDIFVPEEEHQQHLTSTTPSSSPFKRTNSSQNLTRLQSTISICALLIFLTLLLFTLSSFEPSNIMGSVVGFGVGELDPENSLSGFVDRVPMSLRRWACYPMILGRVRRHYKHVMLVDVNKVLLLGDPLGRVKNPSPESVFLSSTVDETINPAVIMGGMRGIRRLSAAVLAEIVRATMTQQHYKRKVSVTESSLLRRVATNEFTLKSITISIVTSVGDTSSLAGSSIGNETIVWLENSGTDIESVIM</sequence>
<keyword evidence="2" id="KW-1185">Reference proteome</keyword>
<evidence type="ECO:0000313" key="2">
    <source>
        <dbReference type="Proteomes" id="UP001056120"/>
    </source>
</evidence>
<evidence type="ECO:0000313" key="1">
    <source>
        <dbReference type="EMBL" id="KAI3742273.1"/>
    </source>
</evidence>
<comment type="caution">
    <text evidence="1">The sequence shown here is derived from an EMBL/GenBank/DDBJ whole genome shotgun (WGS) entry which is preliminary data.</text>
</comment>
<reference evidence="2" key="1">
    <citation type="journal article" date="2022" name="Mol. Ecol. Resour.">
        <title>The genomes of chicory, endive, great burdock and yacon provide insights into Asteraceae palaeo-polyploidization history and plant inulin production.</title>
        <authorList>
            <person name="Fan W."/>
            <person name="Wang S."/>
            <person name="Wang H."/>
            <person name="Wang A."/>
            <person name="Jiang F."/>
            <person name="Liu H."/>
            <person name="Zhao H."/>
            <person name="Xu D."/>
            <person name="Zhang Y."/>
        </authorList>
    </citation>
    <scope>NUCLEOTIDE SEQUENCE [LARGE SCALE GENOMIC DNA]</scope>
    <source>
        <strain evidence="2">cv. Yunnan</strain>
    </source>
</reference>
<gene>
    <name evidence="1" type="ORF">L1987_59953</name>
</gene>
<dbReference type="EMBL" id="CM042037">
    <property type="protein sequence ID" value="KAI3742273.1"/>
    <property type="molecule type" value="Genomic_DNA"/>
</dbReference>